<feature type="transmembrane region" description="Helical" evidence="7">
    <location>
        <begin position="67"/>
        <end position="93"/>
    </location>
</feature>
<keyword evidence="9" id="KW-1185">Reference proteome</keyword>
<dbReference type="GO" id="GO:0005886">
    <property type="term" value="C:plasma membrane"/>
    <property type="evidence" value="ECO:0007669"/>
    <property type="project" value="UniProtKB-SubCell"/>
</dbReference>
<gene>
    <name evidence="8" type="ORF">C1I92_10440</name>
</gene>
<evidence type="ECO:0000313" key="9">
    <source>
        <dbReference type="Proteomes" id="UP000248764"/>
    </source>
</evidence>
<dbReference type="InterPro" id="IPR017039">
    <property type="entry name" value="Virul_fac_BrkB"/>
</dbReference>
<comment type="subcellular location">
    <subcellularLocation>
        <location evidence="1">Cell membrane</location>
        <topology evidence="1">Multi-pass membrane protein</topology>
    </subcellularLocation>
</comment>
<dbReference type="AlphaFoldDB" id="A0A2W2CV24"/>
<feature type="transmembrane region" description="Helical" evidence="7">
    <location>
        <begin position="179"/>
        <end position="202"/>
    </location>
</feature>
<dbReference type="Proteomes" id="UP000248764">
    <property type="component" value="Unassembled WGS sequence"/>
</dbReference>
<evidence type="ECO:0000256" key="1">
    <source>
        <dbReference type="ARBA" id="ARBA00004651"/>
    </source>
</evidence>
<dbReference type="NCBIfam" id="TIGR00765">
    <property type="entry name" value="yihY_not_rbn"/>
    <property type="match status" value="1"/>
</dbReference>
<feature type="compositionally biased region" description="Basic and acidic residues" evidence="6">
    <location>
        <begin position="337"/>
        <end position="350"/>
    </location>
</feature>
<keyword evidence="2" id="KW-1003">Cell membrane</keyword>
<dbReference type="EMBL" id="POTW01000019">
    <property type="protein sequence ID" value="PZF84053.1"/>
    <property type="molecule type" value="Genomic_DNA"/>
</dbReference>
<feature type="transmembrane region" description="Helical" evidence="7">
    <location>
        <begin position="253"/>
        <end position="277"/>
    </location>
</feature>
<dbReference type="PANTHER" id="PTHR30213:SF0">
    <property type="entry name" value="UPF0761 MEMBRANE PROTEIN YIHY"/>
    <property type="match status" value="1"/>
</dbReference>
<keyword evidence="3 7" id="KW-0812">Transmembrane</keyword>
<evidence type="ECO:0000256" key="6">
    <source>
        <dbReference type="SAM" id="MobiDB-lite"/>
    </source>
</evidence>
<dbReference type="RefSeq" id="WP_111254597.1">
    <property type="nucleotide sequence ID" value="NZ_POTW01000019.1"/>
</dbReference>
<evidence type="ECO:0000256" key="4">
    <source>
        <dbReference type="ARBA" id="ARBA00022989"/>
    </source>
</evidence>
<feature type="compositionally biased region" description="Low complexity" evidence="6">
    <location>
        <begin position="31"/>
        <end position="40"/>
    </location>
</feature>
<protein>
    <submittedName>
        <fullName evidence="8">Ribonuclease BN</fullName>
    </submittedName>
</protein>
<feature type="transmembrane region" description="Helical" evidence="7">
    <location>
        <begin position="222"/>
        <end position="241"/>
    </location>
</feature>
<reference evidence="8 9" key="1">
    <citation type="submission" date="2018-01" db="EMBL/GenBank/DDBJ databases">
        <title>Draft genome sequence of Jiangella sp. GTF31.</title>
        <authorList>
            <person name="Sahin N."/>
            <person name="Ay H."/>
            <person name="Saygin H."/>
        </authorList>
    </citation>
    <scope>NUCLEOTIDE SEQUENCE [LARGE SCALE GENOMIC DNA]</scope>
    <source>
        <strain evidence="8 9">GTF31</strain>
    </source>
</reference>
<sequence>MATHAHGRPSPAPGGARLDRSGSAQPDGTLPAGAAAPAGPTSLTRPSWTYVARRSVREFLRDECPDLAAALTYYSMLSLFPALVALASLPALIGQDSQRTTDQLVGIVQDIAPSLMTSDLEGPINQLTNAPGAGSALVIGLLAALWSASGYVGAFGRAMNRIYDVDEGRPFWKLRPQQLALTLATMLLVLAAAVLLVVSGPVARAIGDSIGVGDTAVTVWNIAKWPALVLVVAMIVAMLYWGTPNVRRPRFRWVSAGAFIAIVVWALGSAAFGLYVANFGSYNKTYGSLAGVIVFLLWLWLTNLALLFGAEVDAETERARELLAGVPAEEAIQLPPRDTRQIEKEAEKHTTLVRRGRRLRQSGGDTTSLPEERG</sequence>
<feature type="compositionally biased region" description="Basic residues" evidence="6">
    <location>
        <begin position="351"/>
        <end position="360"/>
    </location>
</feature>
<evidence type="ECO:0000313" key="8">
    <source>
        <dbReference type="EMBL" id="PZF84053.1"/>
    </source>
</evidence>
<feature type="transmembrane region" description="Helical" evidence="7">
    <location>
        <begin position="136"/>
        <end position="158"/>
    </location>
</feature>
<keyword evidence="5 7" id="KW-0472">Membrane</keyword>
<feature type="region of interest" description="Disordered" evidence="6">
    <location>
        <begin position="337"/>
        <end position="374"/>
    </location>
</feature>
<evidence type="ECO:0000256" key="5">
    <source>
        <dbReference type="ARBA" id="ARBA00023136"/>
    </source>
</evidence>
<keyword evidence="4 7" id="KW-1133">Transmembrane helix</keyword>
<proteinExistence type="predicted"/>
<feature type="transmembrane region" description="Helical" evidence="7">
    <location>
        <begin position="289"/>
        <end position="310"/>
    </location>
</feature>
<name>A0A2W2CV24_9ACTN</name>
<organism evidence="8 9">
    <name type="scientific">Jiangella anatolica</name>
    <dbReference type="NCBI Taxonomy" id="2670374"/>
    <lineage>
        <taxon>Bacteria</taxon>
        <taxon>Bacillati</taxon>
        <taxon>Actinomycetota</taxon>
        <taxon>Actinomycetes</taxon>
        <taxon>Jiangellales</taxon>
        <taxon>Jiangellaceae</taxon>
        <taxon>Jiangella</taxon>
    </lineage>
</organism>
<dbReference type="PANTHER" id="PTHR30213">
    <property type="entry name" value="INNER MEMBRANE PROTEIN YHJD"/>
    <property type="match status" value="1"/>
</dbReference>
<accession>A0A2W2CV24</accession>
<evidence type="ECO:0000256" key="7">
    <source>
        <dbReference type="SAM" id="Phobius"/>
    </source>
</evidence>
<evidence type="ECO:0000256" key="2">
    <source>
        <dbReference type="ARBA" id="ARBA00022475"/>
    </source>
</evidence>
<dbReference type="Pfam" id="PF03631">
    <property type="entry name" value="Virul_fac_BrkB"/>
    <property type="match status" value="1"/>
</dbReference>
<evidence type="ECO:0000256" key="3">
    <source>
        <dbReference type="ARBA" id="ARBA00022692"/>
    </source>
</evidence>
<feature type="compositionally biased region" description="Polar residues" evidence="6">
    <location>
        <begin position="363"/>
        <end position="374"/>
    </location>
</feature>
<comment type="caution">
    <text evidence="8">The sequence shown here is derived from an EMBL/GenBank/DDBJ whole genome shotgun (WGS) entry which is preliminary data.</text>
</comment>
<feature type="region of interest" description="Disordered" evidence="6">
    <location>
        <begin position="1"/>
        <end position="41"/>
    </location>
</feature>